<keyword evidence="1" id="KW-0812">Transmembrane</keyword>
<dbReference type="EMBL" id="JADCTT010000003">
    <property type="protein sequence ID" value="KAF9754414.1"/>
    <property type="molecule type" value="Genomic_DNA"/>
</dbReference>
<keyword evidence="1" id="KW-0472">Membrane</keyword>
<comment type="caution">
    <text evidence="2">The sequence shown here is derived from an EMBL/GenBank/DDBJ whole genome shotgun (WGS) entry which is preliminary data.</text>
</comment>
<feature type="transmembrane region" description="Helical" evidence="1">
    <location>
        <begin position="50"/>
        <end position="71"/>
    </location>
</feature>
<evidence type="ECO:0000256" key="1">
    <source>
        <dbReference type="SAM" id="Phobius"/>
    </source>
</evidence>
<name>A0A8H7NEG4_BIOOC</name>
<gene>
    <name evidence="2" type="ORF">IM811_009855</name>
</gene>
<keyword evidence="1" id="KW-1133">Transmembrane helix</keyword>
<evidence type="ECO:0000313" key="3">
    <source>
        <dbReference type="Proteomes" id="UP000616885"/>
    </source>
</evidence>
<proteinExistence type="predicted"/>
<dbReference type="AlphaFoldDB" id="A0A8H7NEG4"/>
<evidence type="ECO:0000313" key="2">
    <source>
        <dbReference type="EMBL" id="KAF9754414.1"/>
    </source>
</evidence>
<dbReference type="Proteomes" id="UP000616885">
    <property type="component" value="Unassembled WGS sequence"/>
</dbReference>
<organism evidence="2 3">
    <name type="scientific">Bionectria ochroleuca</name>
    <name type="common">Gliocladium roseum</name>
    <dbReference type="NCBI Taxonomy" id="29856"/>
    <lineage>
        <taxon>Eukaryota</taxon>
        <taxon>Fungi</taxon>
        <taxon>Dikarya</taxon>
        <taxon>Ascomycota</taxon>
        <taxon>Pezizomycotina</taxon>
        <taxon>Sordariomycetes</taxon>
        <taxon>Hypocreomycetidae</taxon>
        <taxon>Hypocreales</taxon>
        <taxon>Bionectriaceae</taxon>
        <taxon>Clonostachys</taxon>
    </lineage>
</organism>
<reference evidence="2" key="1">
    <citation type="submission" date="2020-10" db="EMBL/GenBank/DDBJ databases">
        <title>High-Quality Genome Resource of Clonostachys rosea strain S41 by Oxford Nanopore Long-Read Sequencing.</title>
        <authorList>
            <person name="Wang H."/>
        </authorList>
    </citation>
    <scope>NUCLEOTIDE SEQUENCE</scope>
    <source>
        <strain evidence="2">S41</strain>
    </source>
</reference>
<accession>A0A8H7NEG4</accession>
<sequence>MGSGGEPNSEPPSLPPRQVPQQRLIVRYDFVLKSFSPSFLPLPWTALSNFSFLTFCLFFWAYLCLSFLLTAQNGASVSTSHTHQRLESSVSGSAAVAAVVS</sequence>
<protein>
    <submittedName>
        <fullName evidence="2">Uncharacterized protein</fullName>
    </submittedName>
</protein>